<evidence type="ECO:0008006" key="3">
    <source>
        <dbReference type="Google" id="ProtNLM"/>
    </source>
</evidence>
<accession>A0ABR2KM34</accession>
<keyword evidence="2" id="KW-1185">Reference proteome</keyword>
<organism evidence="1 2">
    <name type="scientific">Tritrichomonas musculus</name>
    <dbReference type="NCBI Taxonomy" id="1915356"/>
    <lineage>
        <taxon>Eukaryota</taxon>
        <taxon>Metamonada</taxon>
        <taxon>Parabasalia</taxon>
        <taxon>Tritrichomonadida</taxon>
        <taxon>Tritrichomonadidae</taxon>
        <taxon>Tritrichomonas</taxon>
    </lineage>
</organism>
<name>A0ABR2KM34_9EUKA</name>
<proteinExistence type="predicted"/>
<gene>
    <name evidence="1" type="ORF">M9Y10_029255</name>
</gene>
<comment type="caution">
    <text evidence="1">The sequence shown here is derived from an EMBL/GenBank/DDBJ whole genome shotgun (WGS) entry which is preliminary data.</text>
</comment>
<evidence type="ECO:0000313" key="2">
    <source>
        <dbReference type="Proteomes" id="UP001470230"/>
    </source>
</evidence>
<reference evidence="1 2" key="1">
    <citation type="submission" date="2024-04" db="EMBL/GenBank/DDBJ databases">
        <title>Tritrichomonas musculus Genome.</title>
        <authorList>
            <person name="Alves-Ferreira E."/>
            <person name="Grigg M."/>
            <person name="Lorenzi H."/>
            <person name="Galac M."/>
        </authorList>
    </citation>
    <scope>NUCLEOTIDE SEQUENCE [LARGE SCALE GENOMIC DNA]</scope>
    <source>
        <strain evidence="1 2">EAF2021</strain>
    </source>
</reference>
<protein>
    <recommendedName>
        <fullName evidence="3">MULE transposase domain-containing protein</fullName>
    </recommendedName>
</protein>
<sequence>MNGNTDYDCLSFQTHYFLSDAFDSNHSLKHFDVFPEKLLRWDFTTLSCFLNEFKNFEKSSRFPFENIQNNDYNTIFRFVDKNNKGCSFEVRIGETIQVIGTKDFLNAYFIRKTKSFYSTLRQWCRFRTKPIFQEHTYYIFTIDEPEESTKNIFEHKPLYFNSKEDFSQIFQFFAQNISANLPENFDTISIKDFNSLFSKSWDMKINTFEKFQTFSKVFLCLNIQKTKIKKRLTKIVLNGEEYTIISGIYILPDSESIISENNIIDGMLLDTTWKILPNYDTSILMGSSMNTGIPLSFAFGEGETKELYNLHFKHFKSLFNIDLERFNFESDQGVSLLSIFKEKSINYFVCLRHLLVNLKFNEFSYAIKNIIFCCTEFELQRSIEFYSNIFSKVTDPQKVNLRDQILKKVGLSFIQNKIEITDPKRWQQVSLIQRKEYRMPSTTNSLESTHGHLNHEISRRKNFWKSMFKISNHLIQKVNTFQQNVQHNYNYQKKKDY</sequence>
<evidence type="ECO:0000313" key="1">
    <source>
        <dbReference type="EMBL" id="KAK8892033.1"/>
    </source>
</evidence>
<dbReference type="EMBL" id="JAPFFF010000004">
    <property type="protein sequence ID" value="KAK8892033.1"/>
    <property type="molecule type" value="Genomic_DNA"/>
</dbReference>
<dbReference type="Proteomes" id="UP001470230">
    <property type="component" value="Unassembled WGS sequence"/>
</dbReference>